<dbReference type="EMBL" id="MU006565">
    <property type="protein sequence ID" value="KAF2749637.1"/>
    <property type="molecule type" value="Genomic_DNA"/>
</dbReference>
<proteinExistence type="predicted"/>
<organism evidence="1 2">
    <name type="scientific">Sporormia fimetaria CBS 119925</name>
    <dbReference type="NCBI Taxonomy" id="1340428"/>
    <lineage>
        <taxon>Eukaryota</taxon>
        <taxon>Fungi</taxon>
        <taxon>Dikarya</taxon>
        <taxon>Ascomycota</taxon>
        <taxon>Pezizomycotina</taxon>
        <taxon>Dothideomycetes</taxon>
        <taxon>Pleosporomycetidae</taxon>
        <taxon>Pleosporales</taxon>
        <taxon>Sporormiaceae</taxon>
        <taxon>Sporormia</taxon>
    </lineage>
</organism>
<sequence>MCPWRHVGLTRALVHAGKATSWRTTPLQTFHICSLSPNHCLLYRCVGILPGCLGDLAAVVSRPRPMSCLYAEQPALDRPDQNRNCHQIEDPHGGPSVRAVQVQDLAGTGSNTRTESWPRVCLACDPSLPYASSRSNAAPGGHCYCGCDLPECSLVVPDIGSYGRALFSKRIGN</sequence>
<gene>
    <name evidence="1" type="ORF">M011DRAFT_272328</name>
</gene>
<evidence type="ECO:0000313" key="1">
    <source>
        <dbReference type="EMBL" id="KAF2749637.1"/>
    </source>
</evidence>
<dbReference type="AlphaFoldDB" id="A0A6A6VKH9"/>
<dbReference type="Proteomes" id="UP000799440">
    <property type="component" value="Unassembled WGS sequence"/>
</dbReference>
<reference evidence="1" key="1">
    <citation type="journal article" date="2020" name="Stud. Mycol.">
        <title>101 Dothideomycetes genomes: a test case for predicting lifestyles and emergence of pathogens.</title>
        <authorList>
            <person name="Haridas S."/>
            <person name="Albert R."/>
            <person name="Binder M."/>
            <person name="Bloem J."/>
            <person name="Labutti K."/>
            <person name="Salamov A."/>
            <person name="Andreopoulos B."/>
            <person name="Baker S."/>
            <person name="Barry K."/>
            <person name="Bills G."/>
            <person name="Bluhm B."/>
            <person name="Cannon C."/>
            <person name="Castanera R."/>
            <person name="Culley D."/>
            <person name="Daum C."/>
            <person name="Ezra D."/>
            <person name="Gonzalez J."/>
            <person name="Henrissat B."/>
            <person name="Kuo A."/>
            <person name="Liang C."/>
            <person name="Lipzen A."/>
            <person name="Lutzoni F."/>
            <person name="Magnuson J."/>
            <person name="Mondo S."/>
            <person name="Nolan M."/>
            <person name="Ohm R."/>
            <person name="Pangilinan J."/>
            <person name="Park H.-J."/>
            <person name="Ramirez L."/>
            <person name="Alfaro M."/>
            <person name="Sun H."/>
            <person name="Tritt A."/>
            <person name="Yoshinaga Y."/>
            <person name="Zwiers L.-H."/>
            <person name="Turgeon B."/>
            <person name="Goodwin S."/>
            <person name="Spatafora J."/>
            <person name="Crous P."/>
            <person name="Grigoriev I."/>
        </authorList>
    </citation>
    <scope>NUCLEOTIDE SEQUENCE</scope>
    <source>
        <strain evidence="1">CBS 119925</strain>
    </source>
</reference>
<keyword evidence="2" id="KW-1185">Reference proteome</keyword>
<protein>
    <submittedName>
        <fullName evidence="1">Uncharacterized protein</fullName>
    </submittedName>
</protein>
<evidence type="ECO:0000313" key="2">
    <source>
        <dbReference type="Proteomes" id="UP000799440"/>
    </source>
</evidence>
<accession>A0A6A6VKH9</accession>
<name>A0A6A6VKH9_9PLEO</name>